<proteinExistence type="inferred from homology"/>
<evidence type="ECO:0000256" key="10">
    <source>
        <dbReference type="ARBA" id="ARBA00023160"/>
    </source>
</evidence>
<dbReference type="EMBL" id="JBHSDU010000015">
    <property type="protein sequence ID" value="MFC4313904.1"/>
    <property type="molecule type" value="Genomic_DNA"/>
</dbReference>
<protein>
    <recommendedName>
        <fullName evidence="13">3-hydroxyacyl-[acyl-carrier-protein] dehydratase FabA</fullName>
        <ecNumber evidence="13">4.2.1.59</ecNumber>
    </recommendedName>
</protein>
<comment type="subcellular location">
    <subcellularLocation>
        <location evidence="2">Cytoplasm</location>
    </subcellularLocation>
</comment>
<name>A0ABV8T5A0_9GAMM</name>
<dbReference type="InterPro" id="IPR029069">
    <property type="entry name" value="HotDog_dom_sf"/>
</dbReference>
<dbReference type="InterPro" id="IPR013114">
    <property type="entry name" value="FabA_FabZ"/>
</dbReference>
<evidence type="ECO:0000256" key="3">
    <source>
        <dbReference type="ARBA" id="ARBA00005194"/>
    </source>
</evidence>
<comment type="catalytic activity">
    <reaction evidence="1">
        <text>a (3R)-hydroxyacyl-[ACP] = a (2E)-enoyl-[ACP] + H2O</text>
        <dbReference type="Rhea" id="RHEA:13097"/>
        <dbReference type="Rhea" id="RHEA-COMP:9925"/>
        <dbReference type="Rhea" id="RHEA-COMP:9945"/>
        <dbReference type="ChEBI" id="CHEBI:15377"/>
        <dbReference type="ChEBI" id="CHEBI:78784"/>
        <dbReference type="ChEBI" id="CHEBI:78827"/>
        <dbReference type="EC" id="4.2.1.59"/>
    </reaction>
</comment>
<evidence type="ECO:0000256" key="5">
    <source>
        <dbReference type="ARBA" id="ARBA00011738"/>
    </source>
</evidence>
<dbReference type="InterPro" id="IPR010083">
    <property type="entry name" value="FabA"/>
</dbReference>
<keyword evidence="6" id="KW-0963">Cytoplasm</keyword>
<accession>A0ABV8T5A0</accession>
<dbReference type="Gene3D" id="3.10.129.10">
    <property type="entry name" value="Hotdog Thioesterase"/>
    <property type="match status" value="1"/>
</dbReference>
<dbReference type="EC" id="4.2.1.59" evidence="13"/>
<keyword evidence="15" id="KW-1185">Reference proteome</keyword>
<dbReference type="GO" id="GO:0034017">
    <property type="term" value="F:trans-2-decenoyl-acyl-carrier-protein isomerase activity"/>
    <property type="evidence" value="ECO:0007669"/>
    <property type="project" value="UniProtKB-EC"/>
</dbReference>
<dbReference type="Pfam" id="PF07977">
    <property type="entry name" value="FabA"/>
    <property type="match status" value="1"/>
</dbReference>
<dbReference type="NCBIfam" id="NF003509">
    <property type="entry name" value="PRK05174.1"/>
    <property type="match status" value="1"/>
</dbReference>
<keyword evidence="12 14" id="KW-0456">Lyase</keyword>
<keyword evidence="7" id="KW-0444">Lipid biosynthesis</keyword>
<keyword evidence="11 14" id="KW-0413">Isomerase</keyword>
<evidence type="ECO:0000256" key="6">
    <source>
        <dbReference type="ARBA" id="ARBA00022490"/>
    </source>
</evidence>
<evidence type="ECO:0000313" key="15">
    <source>
        <dbReference type="Proteomes" id="UP001595904"/>
    </source>
</evidence>
<gene>
    <name evidence="14" type="primary">fabA</name>
    <name evidence="14" type="ORF">ACFPN2_32825</name>
</gene>
<comment type="subunit">
    <text evidence="5">Homodimer.</text>
</comment>
<evidence type="ECO:0000256" key="7">
    <source>
        <dbReference type="ARBA" id="ARBA00022516"/>
    </source>
</evidence>
<dbReference type="NCBIfam" id="TIGR01749">
    <property type="entry name" value="fabA"/>
    <property type="match status" value="1"/>
</dbReference>
<evidence type="ECO:0000256" key="12">
    <source>
        <dbReference type="ARBA" id="ARBA00023239"/>
    </source>
</evidence>
<evidence type="ECO:0000256" key="8">
    <source>
        <dbReference type="ARBA" id="ARBA00022832"/>
    </source>
</evidence>
<evidence type="ECO:0000256" key="4">
    <source>
        <dbReference type="ARBA" id="ARBA00006714"/>
    </source>
</evidence>
<dbReference type="CDD" id="cd01287">
    <property type="entry name" value="FabA"/>
    <property type="match status" value="1"/>
</dbReference>
<dbReference type="Proteomes" id="UP001595904">
    <property type="component" value="Unassembled WGS sequence"/>
</dbReference>
<dbReference type="GO" id="GO:0019171">
    <property type="term" value="F:(3R)-hydroxyacyl-[acyl-carrier-protein] dehydratase activity"/>
    <property type="evidence" value="ECO:0007669"/>
    <property type="project" value="UniProtKB-EC"/>
</dbReference>
<dbReference type="PANTHER" id="PTHR30272:SF8">
    <property type="entry name" value="3-HYDROXYDECANOYL-[ACYL-CARRIER-PROTEIN] DEHYDRATASE"/>
    <property type="match status" value="1"/>
</dbReference>
<dbReference type="RefSeq" id="WP_380604646.1">
    <property type="nucleotide sequence ID" value="NZ_JBHSDU010000015.1"/>
</dbReference>
<organism evidence="14 15">
    <name type="scientific">Steroidobacter flavus</name>
    <dbReference type="NCBI Taxonomy" id="1842136"/>
    <lineage>
        <taxon>Bacteria</taxon>
        <taxon>Pseudomonadati</taxon>
        <taxon>Pseudomonadota</taxon>
        <taxon>Gammaproteobacteria</taxon>
        <taxon>Steroidobacterales</taxon>
        <taxon>Steroidobacteraceae</taxon>
        <taxon>Steroidobacter</taxon>
    </lineage>
</organism>
<keyword evidence="10" id="KW-0275">Fatty acid biosynthesis</keyword>
<evidence type="ECO:0000256" key="9">
    <source>
        <dbReference type="ARBA" id="ARBA00023098"/>
    </source>
</evidence>
<evidence type="ECO:0000256" key="11">
    <source>
        <dbReference type="ARBA" id="ARBA00023235"/>
    </source>
</evidence>
<comment type="caution">
    <text evidence="14">The sequence shown here is derived from an EMBL/GenBank/DDBJ whole genome shotgun (WGS) entry which is preliminary data.</text>
</comment>
<reference evidence="15" key="1">
    <citation type="journal article" date="2019" name="Int. J. Syst. Evol. Microbiol.">
        <title>The Global Catalogue of Microorganisms (GCM) 10K type strain sequencing project: providing services to taxonomists for standard genome sequencing and annotation.</title>
        <authorList>
            <consortium name="The Broad Institute Genomics Platform"/>
            <consortium name="The Broad Institute Genome Sequencing Center for Infectious Disease"/>
            <person name="Wu L."/>
            <person name="Ma J."/>
        </authorList>
    </citation>
    <scope>NUCLEOTIDE SEQUENCE [LARGE SCALE GENOMIC DNA]</scope>
    <source>
        <strain evidence="15">CGMCC 1.10759</strain>
    </source>
</reference>
<dbReference type="PANTHER" id="PTHR30272">
    <property type="entry name" value="3-HYDROXYACYL-[ACYL-CARRIER-PROTEIN] DEHYDRATASE"/>
    <property type="match status" value="1"/>
</dbReference>
<evidence type="ECO:0000256" key="2">
    <source>
        <dbReference type="ARBA" id="ARBA00004496"/>
    </source>
</evidence>
<evidence type="ECO:0000256" key="1">
    <source>
        <dbReference type="ARBA" id="ARBA00001055"/>
    </source>
</evidence>
<comment type="similarity">
    <text evidence="4">Belongs to the thioester dehydratase family. FabA subfamily.</text>
</comment>
<comment type="pathway">
    <text evidence="3">Lipid metabolism; fatty acid biosynthesis.</text>
</comment>
<dbReference type="SUPFAM" id="SSF54637">
    <property type="entry name" value="Thioesterase/thiol ester dehydrase-isomerase"/>
    <property type="match status" value="1"/>
</dbReference>
<evidence type="ECO:0000256" key="13">
    <source>
        <dbReference type="NCBIfam" id="TIGR01749"/>
    </source>
</evidence>
<keyword evidence="9" id="KW-0443">Lipid metabolism</keyword>
<keyword evidence="8" id="KW-0276">Fatty acid metabolism</keyword>
<sequence>MHTTIAAVANTAPPLRQSSFSKEELIACGEGDLFGPNTPRLPVGPMRMVDRITWISSHGGAYDRGEVRAELDIDPSLWFFDCHFRGDPVMPGCLGLDAMWQLIGFYLAWSQHKGLGRALGVDEVRFFGQVLPSVRRVTYQIDIRRVIVRKLIMITGDGTLFADGERIYAARGLRVGLFDGPARMGGMSLTPGIE</sequence>
<evidence type="ECO:0000313" key="14">
    <source>
        <dbReference type="EMBL" id="MFC4313904.1"/>
    </source>
</evidence>